<evidence type="ECO:0000256" key="1">
    <source>
        <dbReference type="SAM" id="Phobius"/>
    </source>
</evidence>
<dbReference type="AlphaFoldDB" id="V5SJW1"/>
<dbReference type="HOGENOM" id="CLU_2649550_0_0_5"/>
<dbReference type="KEGG" id="hni:W911_15435"/>
<dbReference type="EMBL" id="CP006912">
    <property type="protein sequence ID" value="AHB50380.1"/>
    <property type="molecule type" value="Genomic_DNA"/>
</dbReference>
<evidence type="ECO:0000313" key="2">
    <source>
        <dbReference type="EMBL" id="AHB50380.1"/>
    </source>
</evidence>
<dbReference type="OrthoDB" id="8479416at2"/>
<dbReference type="Proteomes" id="UP000018542">
    <property type="component" value="Chromosome"/>
</dbReference>
<feature type="transmembrane region" description="Helical" evidence="1">
    <location>
        <begin position="29"/>
        <end position="50"/>
    </location>
</feature>
<accession>V5SJW1</accession>
<keyword evidence="1" id="KW-0472">Membrane</keyword>
<keyword evidence="1" id="KW-0812">Transmembrane</keyword>
<keyword evidence="3" id="KW-1185">Reference proteome</keyword>
<sequence>MAIGADDAQPVQHDSLPPVTLGWFLKRTLVGIAILMVAMGSLAWLTYASIDPDLDASPATANMPLDAPARLIPIDL</sequence>
<organism evidence="2 3">
    <name type="scientific">Hyphomicrobium nitrativorans NL23</name>
    <dbReference type="NCBI Taxonomy" id="1029756"/>
    <lineage>
        <taxon>Bacteria</taxon>
        <taxon>Pseudomonadati</taxon>
        <taxon>Pseudomonadota</taxon>
        <taxon>Alphaproteobacteria</taxon>
        <taxon>Hyphomicrobiales</taxon>
        <taxon>Hyphomicrobiaceae</taxon>
        <taxon>Hyphomicrobium</taxon>
    </lineage>
</organism>
<protein>
    <submittedName>
        <fullName evidence="2">Uncharacterized protein</fullName>
    </submittedName>
</protein>
<proteinExistence type="predicted"/>
<gene>
    <name evidence="2" type="ORF">W911_15435</name>
</gene>
<name>V5SJW1_9HYPH</name>
<reference evidence="2 3" key="1">
    <citation type="journal article" date="2014" name="Genome Announc.">
        <title>Complete Genome Sequence of Hyphomicrobium nitrativorans Strain NL23, a Denitrifying Bacterium Isolated from Biofilm of a Methanol-Fed Denitrification System Treating Seawater at the Montreal Biodome.</title>
        <authorList>
            <person name="Martineau C."/>
            <person name="Villeneuve C."/>
            <person name="Mauffrey F."/>
            <person name="Villemur R."/>
        </authorList>
    </citation>
    <scope>NUCLEOTIDE SEQUENCE [LARGE SCALE GENOMIC DNA]</scope>
    <source>
        <strain evidence="2">NL23</strain>
    </source>
</reference>
<keyword evidence="1" id="KW-1133">Transmembrane helix</keyword>
<evidence type="ECO:0000313" key="3">
    <source>
        <dbReference type="Proteomes" id="UP000018542"/>
    </source>
</evidence>
<dbReference type="PATRIC" id="fig|1029756.8.peg.3217"/>
<dbReference type="RefSeq" id="WP_023788390.1">
    <property type="nucleotide sequence ID" value="NC_022997.1"/>
</dbReference>